<organism evidence="1 2">
    <name type="scientific">Debaryomyces hansenii (strain ATCC 36239 / CBS 767 / BCRC 21394 / JCM 1990 / NBRC 0083 / IGC 2968)</name>
    <name type="common">Yeast</name>
    <name type="synonym">Torulaspora hansenii</name>
    <dbReference type="NCBI Taxonomy" id="284592"/>
    <lineage>
        <taxon>Eukaryota</taxon>
        <taxon>Fungi</taxon>
        <taxon>Dikarya</taxon>
        <taxon>Ascomycota</taxon>
        <taxon>Saccharomycotina</taxon>
        <taxon>Pichiomycetes</taxon>
        <taxon>Debaryomycetaceae</taxon>
        <taxon>Debaryomyces</taxon>
    </lineage>
</organism>
<dbReference type="KEGG" id="dha:DEHA2E00770g"/>
<sequence length="422" mass="48434">MSIVNNIELGIDPNGWRINCCSFQQDAILTFGRYQYVSLYVPSYKDDPSSSRMTTIGRRKLPDGQWKFLTFRDYYQIKNDGHNIISMGISGDGIIHMAWDMHGDGIHYRQSRERLALSETEEDWCISSFGKVLDSLQGHGKEYVFHEITYPRFLTLPCGDILLEFRVGRSGLGDEYLYRFSSTTHTWYEVVTPLIQGVGNNAYIHGLDYGTDKKLHMSWTYRDFIEDRVGVNDRETSQAGPNGPENNHDLHYVYSPDEGCTWYNGKHEKLNLPINVSSPTLAIKIPKHSGIMNQEGQCVDGNGGFHVLGRENGYYFHYYLNPINGQWLRRKINNYIGKLFGARGKIVCHNSNPNAIHALIPLDGEKFVILRSQVQDEKNLIYSGSNIDWKILQTFEGLDGEPLYDRYRKDNIISILQRVGIH</sequence>
<reference evidence="1 2" key="1">
    <citation type="journal article" date="2004" name="Nature">
        <title>Genome evolution in yeasts.</title>
        <authorList>
            <consortium name="Genolevures"/>
            <person name="Dujon B."/>
            <person name="Sherman D."/>
            <person name="Fischer G."/>
            <person name="Durrens P."/>
            <person name="Casaregola S."/>
            <person name="Lafontaine I."/>
            <person name="de Montigny J."/>
            <person name="Marck C."/>
            <person name="Neuveglise C."/>
            <person name="Talla E."/>
            <person name="Goffard N."/>
            <person name="Frangeul L."/>
            <person name="Aigle M."/>
            <person name="Anthouard V."/>
            <person name="Babour A."/>
            <person name="Barbe V."/>
            <person name="Barnay S."/>
            <person name="Blanchin S."/>
            <person name="Beckerich J.M."/>
            <person name="Beyne E."/>
            <person name="Bleykasten C."/>
            <person name="Boisrame A."/>
            <person name="Boyer J."/>
            <person name="Cattolico L."/>
            <person name="Confanioleri F."/>
            <person name="de Daruvar A."/>
            <person name="Despons L."/>
            <person name="Fabre E."/>
            <person name="Fairhead C."/>
            <person name="Ferry-Dumazet H."/>
            <person name="Groppi A."/>
            <person name="Hantraye F."/>
            <person name="Hennequin C."/>
            <person name="Jauniaux N."/>
            <person name="Joyet P."/>
            <person name="Kachouri R."/>
            <person name="Kerrest A."/>
            <person name="Koszul R."/>
            <person name="Lemaire M."/>
            <person name="Lesur I."/>
            <person name="Ma L."/>
            <person name="Muller H."/>
            <person name="Nicaud J.M."/>
            <person name="Nikolski M."/>
            <person name="Oztas S."/>
            <person name="Ozier-Kalogeropoulos O."/>
            <person name="Pellenz S."/>
            <person name="Potier S."/>
            <person name="Richard G.F."/>
            <person name="Straub M.L."/>
            <person name="Suleau A."/>
            <person name="Swennene D."/>
            <person name="Tekaia F."/>
            <person name="Wesolowski-Louvel M."/>
            <person name="Westhof E."/>
            <person name="Wirth B."/>
            <person name="Zeniou-Meyer M."/>
            <person name="Zivanovic I."/>
            <person name="Bolotin-Fukuhara M."/>
            <person name="Thierry A."/>
            <person name="Bouchier C."/>
            <person name="Caudron B."/>
            <person name="Scarpelli C."/>
            <person name="Gaillardin C."/>
            <person name="Weissenbach J."/>
            <person name="Wincker P."/>
            <person name="Souciet J.L."/>
        </authorList>
    </citation>
    <scope>NUCLEOTIDE SEQUENCE [LARGE SCALE GENOMIC DNA]</scope>
    <source>
        <strain evidence="2">ATCC 36239 / CBS 767 / BCRC 21394 / JCM 1990 / NBRC 0083 / IGC 2968</strain>
    </source>
</reference>
<evidence type="ECO:0000313" key="1">
    <source>
        <dbReference type="EMBL" id="CAG87554.1"/>
    </source>
</evidence>
<dbReference type="Proteomes" id="UP000000599">
    <property type="component" value="Chromosome E"/>
</dbReference>
<dbReference type="AlphaFoldDB" id="Q6BR08"/>
<dbReference type="InParanoid" id="Q6BR08"/>
<dbReference type="EMBL" id="CR382137">
    <property type="protein sequence ID" value="CAG87554.1"/>
    <property type="molecule type" value="Genomic_DNA"/>
</dbReference>
<name>Q6BR08_DEBHA</name>
<evidence type="ECO:0000313" key="2">
    <source>
        <dbReference type="Proteomes" id="UP000000599"/>
    </source>
</evidence>
<dbReference type="HOGENOM" id="CLU_030203_0_0_1"/>
<gene>
    <name evidence="1" type="ordered locus">DEHA2E00770g</name>
</gene>
<dbReference type="OrthoDB" id="9978204at2759"/>
<dbReference type="RefSeq" id="XP_459362.1">
    <property type="nucleotide sequence ID" value="XM_459362.1"/>
</dbReference>
<proteinExistence type="predicted"/>
<keyword evidence="2" id="KW-1185">Reference proteome</keyword>
<accession>Q6BR08</accession>
<dbReference type="Pfam" id="PF15892">
    <property type="entry name" value="BNR_4"/>
    <property type="match status" value="1"/>
</dbReference>
<dbReference type="OMA" id="FNGYQYA"/>
<dbReference type="eggNOG" id="ENOG502QS1D">
    <property type="taxonomic scope" value="Eukaryota"/>
</dbReference>
<protein>
    <submittedName>
        <fullName evidence="1">DEHA2E00770p</fullName>
    </submittedName>
</protein>
<dbReference type="VEuPathDB" id="FungiDB:DEHA2E00770g"/>
<dbReference type="GeneID" id="2902328"/>